<protein>
    <submittedName>
        <fullName evidence="1">Uncharacterized protein</fullName>
    </submittedName>
</protein>
<dbReference type="EMBL" id="QQAZ01000018">
    <property type="protein sequence ID" value="RDI43868.1"/>
    <property type="molecule type" value="Genomic_DNA"/>
</dbReference>
<keyword evidence="2" id="KW-1185">Reference proteome</keyword>
<dbReference type="AlphaFoldDB" id="A0A370GJA0"/>
<comment type="caution">
    <text evidence="1">The sequence shown here is derived from an EMBL/GenBank/DDBJ whole genome shotgun (WGS) entry which is preliminary data.</text>
</comment>
<sequence>MAWPDPHELTFALPSLPRFLRRSPESSMPVDDSGDHHWSWVNPAWIGAVLGTAPL</sequence>
<evidence type="ECO:0000313" key="2">
    <source>
        <dbReference type="Proteomes" id="UP000255355"/>
    </source>
</evidence>
<dbReference type="Proteomes" id="UP000255355">
    <property type="component" value="Unassembled WGS sequence"/>
</dbReference>
<dbReference type="RefSeq" id="WP_157124002.1">
    <property type="nucleotide sequence ID" value="NZ_QQAZ01000018.1"/>
</dbReference>
<name>A0A370GJA0_9NOCA</name>
<accession>A0A370GJA0</accession>
<evidence type="ECO:0000313" key="1">
    <source>
        <dbReference type="EMBL" id="RDI43868.1"/>
    </source>
</evidence>
<gene>
    <name evidence="1" type="ORF">DFR68_11848</name>
</gene>
<proteinExistence type="predicted"/>
<reference evidence="1 2" key="1">
    <citation type="submission" date="2018-07" db="EMBL/GenBank/DDBJ databases">
        <title>Genomic Encyclopedia of Type Strains, Phase IV (KMG-IV): sequencing the most valuable type-strain genomes for metagenomic binning, comparative biology and taxonomic classification.</title>
        <authorList>
            <person name="Goeker M."/>
        </authorList>
    </citation>
    <scope>NUCLEOTIDE SEQUENCE [LARGE SCALE GENOMIC DNA]</scope>
    <source>
        <strain evidence="1 2">DSM 44952</strain>
    </source>
</reference>
<organism evidence="1 2">
    <name type="scientific">Nocardia mexicana</name>
    <dbReference type="NCBI Taxonomy" id="279262"/>
    <lineage>
        <taxon>Bacteria</taxon>
        <taxon>Bacillati</taxon>
        <taxon>Actinomycetota</taxon>
        <taxon>Actinomycetes</taxon>
        <taxon>Mycobacteriales</taxon>
        <taxon>Nocardiaceae</taxon>
        <taxon>Nocardia</taxon>
    </lineage>
</organism>